<dbReference type="EMBL" id="BLZA01000019">
    <property type="protein sequence ID" value="GHJ86783.1"/>
    <property type="molecule type" value="Genomic_DNA"/>
</dbReference>
<evidence type="ECO:0000259" key="4">
    <source>
        <dbReference type="Pfam" id="PF09169"/>
    </source>
</evidence>
<dbReference type="Pfam" id="PF09169">
    <property type="entry name" value="BRCA-2_helical"/>
    <property type="match status" value="1"/>
</dbReference>
<feature type="compositionally biased region" description="Polar residues" evidence="2">
    <location>
        <begin position="614"/>
        <end position="625"/>
    </location>
</feature>
<evidence type="ECO:0000259" key="3">
    <source>
        <dbReference type="Pfam" id="PF09103"/>
    </source>
</evidence>
<sequence length="1193" mass="130751">MVSHSTVQGVAPIRSKRPSVGPEENDGLPVGPPSIVEGRYARKKARLSDETVAAAQFHHHEPSPTSPISPVSFTANAATQTLFGSSPLTEPENEFPDVAPGCNDGDKCVEEVMSSQLSERQDVVLNRPQEPFAIHGEKSAQGSSLPSLKPEYTENRVNGDERAVDGEIAGVDNQTVQPVISTTAVTDVSEKDDSTGEEQLKAVDAIEPKLHTAHIPLSDKSVDVQVFHEKQEPKMEGAPEESVDDEFDDDPWFDEACLKSFNAIDASVQQFTTPAEPQPRSIPTARKSPPLLSLPIAPTENKQFPSFSQDFVDTRKAEDIDEKEIPVSVGFSTGRGKKVTVPMTAAAAQNARTAKLMQELIDIQNDVISVDQPSTLSNGKFGGDEAFIEKTQLHLQEQIGHAFTATPTRNQPFASAFTTAAGSRLAAVSDAARNAIDCFFRTEPDSATDGAIRDRRIPSPGPSQTRSQTRSQKASLFTTVAGSALGTPSANAQQITADFFNGSYQNSSRPTDYAVRPAHSAVMSLAIPMNHLETPTKPVARSIPPPVQATALDLSQRSTLQPTSLQDISNLQPSSPAREHSVSAFKTPLPAKMARRASQARAFQTPLLSHRQTLMSSTPTHSPGTALSPALPRRVGLGMTPRSLSGLRERPKFVSPFRTAVPGKENENAESPNMETRPGIRAIFSASSLKQPKLPESDVAQPRPCFQLTCPTERISLKKAGLQPGAYTPSALAAAGIPSEIAVINPVTAQYYRFSHLDLMKGPKDVMDDFRLEGLGHTGVDWFENHWRLVVWKLASLVRAKPQLLSEKWSYCEIVRQLKYRYEREVNMAHRSAIKRIQEQDSPPSLPMVLCVSAIVSSPGKGNADNISQDQKSLELTDGWYVIRANVDGPISRAVHSGKIAVGFKIAVSGAKLDADREGTHVLEAVNKSSLRITGNSTCLMPWDSRLGFTHKPFISALRSLSPDGGNIPLLDIRISKVFPLAYISSEKGKGTSPWSSEEEYKLQDEWNERYMQERSRLQAESERRTHGFEEDVEILRSAMEGLEGDADASACENHELERFRNSPTKSRFLRNLPGKAVISLFLKAQEELQSEISKAQAEVEDSIGRLCPPRSTRSFQIIRIADAGPLRHPHLREAQLQVWDAKQMGDKFLQEGARYQVSNLVPAQQKAWVKLRDKGEIYLSTSKGTTWKRCPE</sequence>
<dbReference type="PANTHER" id="PTHR11289:SF0">
    <property type="entry name" value="BREAST CANCER TYPE 2 SUSCEPTIBILITY PROTEIN"/>
    <property type="match status" value="1"/>
</dbReference>
<feature type="coiled-coil region" evidence="1">
    <location>
        <begin position="1079"/>
        <end position="1106"/>
    </location>
</feature>
<keyword evidence="1" id="KW-0175">Coiled coil</keyword>
<dbReference type="InterPro" id="IPR015252">
    <property type="entry name" value="BRCA2_hlx"/>
</dbReference>
<dbReference type="InterPro" id="IPR012340">
    <property type="entry name" value="NA-bd_OB-fold"/>
</dbReference>
<protein>
    <submittedName>
        <fullName evidence="5">Uncharacterized protein</fullName>
    </submittedName>
</protein>
<evidence type="ECO:0000256" key="2">
    <source>
        <dbReference type="SAM" id="MobiDB-lite"/>
    </source>
</evidence>
<dbReference type="PANTHER" id="PTHR11289">
    <property type="entry name" value="BREAST CANCER TYPE 2 SUSCEPTIBILITY PROTEIN BRCA2"/>
    <property type="match status" value="1"/>
</dbReference>
<dbReference type="GO" id="GO:0000724">
    <property type="term" value="P:double-strand break repair via homologous recombination"/>
    <property type="evidence" value="ECO:0007669"/>
    <property type="project" value="InterPro"/>
</dbReference>
<dbReference type="GO" id="GO:0006355">
    <property type="term" value="P:regulation of DNA-templated transcription"/>
    <property type="evidence" value="ECO:0007669"/>
    <property type="project" value="TreeGrafter"/>
</dbReference>
<feature type="region of interest" description="Disordered" evidence="2">
    <location>
        <begin position="83"/>
        <end position="102"/>
    </location>
</feature>
<evidence type="ECO:0000313" key="5">
    <source>
        <dbReference type="EMBL" id="GHJ86783.1"/>
    </source>
</evidence>
<name>A0A8H3YF02_9TREE</name>
<gene>
    <name evidence="5" type="ORF">NliqN6_3185</name>
</gene>
<dbReference type="AlphaFoldDB" id="A0A8H3YF02"/>
<dbReference type="Gene3D" id="2.40.50.140">
    <property type="entry name" value="Nucleic acid-binding proteins"/>
    <property type="match status" value="3"/>
</dbReference>
<organism evidence="5 6">
    <name type="scientific">Naganishia liquefaciens</name>
    <dbReference type="NCBI Taxonomy" id="104408"/>
    <lineage>
        <taxon>Eukaryota</taxon>
        <taxon>Fungi</taxon>
        <taxon>Dikarya</taxon>
        <taxon>Basidiomycota</taxon>
        <taxon>Agaricomycotina</taxon>
        <taxon>Tremellomycetes</taxon>
        <taxon>Filobasidiales</taxon>
        <taxon>Filobasidiaceae</taxon>
        <taxon>Naganishia</taxon>
    </lineage>
</organism>
<reference evidence="5" key="1">
    <citation type="submission" date="2020-07" db="EMBL/GenBank/DDBJ databases">
        <title>Draft Genome Sequence of a Deep-Sea Yeast, Naganishia (Cryptococcus) liquefaciens strain N6.</title>
        <authorList>
            <person name="Han Y.W."/>
            <person name="Kajitani R."/>
            <person name="Morimoto H."/>
            <person name="Parhat M."/>
            <person name="Tsubouchi H."/>
            <person name="Bakenova O."/>
            <person name="Ogata M."/>
            <person name="Argunhan B."/>
            <person name="Aoki R."/>
            <person name="Kajiwara S."/>
            <person name="Itoh T."/>
            <person name="Iwasaki H."/>
        </authorList>
    </citation>
    <scope>NUCLEOTIDE SEQUENCE</scope>
    <source>
        <strain evidence="5">N6</strain>
    </source>
</reference>
<feature type="region of interest" description="Disordered" evidence="2">
    <location>
        <begin position="447"/>
        <end position="474"/>
    </location>
</feature>
<feature type="domain" description="Breast cancer type 2 susceptibility protein helical" evidence="4">
    <location>
        <begin position="781"/>
        <end position="827"/>
    </location>
</feature>
<dbReference type="SUPFAM" id="SSF81872">
    <property type="entry name" value="BRCA2 helical domain"/>
    <property type="match status" value="1"/>
</dbReference>
<dbReference type="Pfam" id="PF09103">
    <property type="entry name" value="BRCA-2_OB1"/>
    <property type="match status" value="1"/>
</dbReference>
<accession>A0A8H3YF02</accession>
<comment type="caution">
    <text evidence="5">The sequence shown here is derived from an EMBL/GenBank/DDBJ whole genome shotgun (WGS) entry which is preliminary data.</text>
</comment>
<keyword evidence="6" id="KW-1185">Reference proteome</keyword>
<dbReference type="OrthoDB" id="21095at2759"/>
<feature type="region of interest" description="Disordered" evidence="2">
    <location>
        <begin position="566"/>
        <end position="585"/>
    </location>
</feature>
<feature type="domain" description="BRCA2 OB1" evidence="3">
    <location>
        <begin position="832"/>
        <end position="950"/>
    </location>
</feature>
<feature type="compositionally biased region" description="Polar residues" evidence="2">
    <location>
        <begin position="462"/>
        <end position="474"/>
    </location>
</feature>
<dbReference type="InterPro" id="IPR015187">
    <property type="entry name" value="BRCA2_OB_1"/>
</dbReference>
<evidence type="ECO:0000313" key="6">
    <source>
        <dbReference type="Proteomes" id="UP000620104"/>
    </source>
</evidence>
<dbReference type="InterPro" id="IPR015525">
    <property type="entry name" value="BRCA2"/>
</dbReference>
<dbReference type="Proteomes" id="UP000620104">
    <property type="component" value="Unassembled WGS sequence"/>
</dbReference>
<dbReference type="SUPFAM" id="SSF50249">
    <property type="entry name" value="Nucleic acid-binding proteins"/>
    <property type="match status" value="2"/>
</dbReference>
<dbReference type="InterPro" id="IPR036315">
    <property type="entry name" value="BRCA2_hlx_sf"/>
</dbReference>
<feature type="region of interest" description="Disordered" evidence="2">
    <location>
        <begin position="614"/>
        <end position="635"/>
    </location>
</feature>
<feature type="compositionally biased region" description="Polar residues" evidence="2">
    <location>
        <begin position="566"/>
        <end position="575"/>
    </location>
</feature>
<feature type="region of interest" description="Disordered" evidence="2">
    <location>
        <begin position="1"/>
        <end position="35"/>
    </location>
</feature>
<proteinExistence type="predicted"/>
<evidence type="ECO:0000256" key="1">
    <source>
        <dbReference type="SAM" id="Coils"/>
    </source>
</evidence>